<dbReference type="InterPro" id="IPR029753">
    <property type="entry name" value="D-isomer_DH_CS"/>
</dbReference>
<gene>
    <name evidence="7" type="ORF">AUJ66_08490</name>
</gene>
<feature type="domain" description="D-isomer specific 2-hydroxyacid dehydrogenase catalytic" evidence="5">
    <location>
        <begin position="21"/>
        <end position="330"/>
    </location>
</feature>
<feature type="domain" description="D-isomer specific 2-hydroxyacid dehydrogenase NAD-binding" evidence="6">
    <location>
        <begin position="121"/>
        <end position="298"/>
    </location>
</feature>
<evidence type="ECO:0000313" key="8">
    <source>
        <dbReference type="Proteomes" id="UP000182278"/>
    </source>
</evidence>
<dbReference type="GO" id="GO:0006564">
    <property type="term" value="P:L-serine biosynthetic process"/>
    <property type="evidence" value="ECO:0007669"/>
    <property type="project" value="UniProtKB-ARBA"/>
</dbReference>
<dbReference type="GO" id="GO:0047545">
    <property type="term" value="F:(S)-2-hydroxyglutarate dehydrogenase activity"/>
    <property type="evidence" value="ECO:0007669"/>
    <property type="project" value="UniProtKB-ARBA"/>
</dbReference>
<evidence type="ECO:0000256" key="3">
    <source>
        <dbReference type="ARBA" id="ARBA00023027"/>
    </source>
</evidence>
<keyword evidence="3" id="KW-0520">NAD</keyword>
<comment type="similarity">
    <text evidence="1 4">Belongs to the D-isomer specific 2-hydroxyacid dehydrogenase family.</text>
</comment>
<keyword evidence="2 4" id="KW-0560">Oxidoreductase</keyword>
<dbReference type="InterPro" id="IPR006140">
    <property type="entry name" value="D-isomer_DH_NAD-bd"/>
</dbReference>
<dbReference type="Pfam" id="PF02826">
    <property type="entry name" value="2-Hacid_dh_C"/>
    <property type="match status" value="1"/>
</dbReference>
<proteinExistence type="inferred from homology"/>
<accession>A0A1J4SAF2</accession>
<evidence type="ECO:0000259" key="6">
    <source>
        <dbReference type="Pfam" id="PF02826"/>
    </source>
</evidence>
<evidence type="ECO:0008006" key="9">
    <source>
        <dbReference type="Google" id="ProtNLM"/>
    </source>
</evidence>
<dbReference type="FunFam" id="3.40.50.720:FF:000041">
    <property type="entry name" value="D-3-phosphoglycerate dehydrogenase"/>
    <property type="match status" value="1"/>
</dbReference>
<dbReference type="Pfam" id="PF00389">
    <property type="entry name" value="2-Hacid_dh"/>
    <property type="match status" value="1"/>
</dbReference>
<dbReference type="InterPro" id="IPR050857">
    <property type="entry name" value="D-2-hydroxyacid_DH"/>
</dbReference>
<reference evidence="7 8" key="1">
    <citation type="journal article" date="2016" name="Environ. Microbiol.">
        <title>Genomic resolution of a cold subsurface aquifer community provides metabolic insights for novel microbes adapted to high CO concentrations.</title>
        <authorList>
            <person name="Probst A.J."/>
            <person name="Castelle C.J."/>
            <person name="Singh A."/>
            <person name="Brown C.T."/>
            <person name="Anantharaman K."/>
            <person name="Sharon I."/>
            <person name="Hug L.A."/>
            <person name="Burstein D."/>
            <person name="Emerson J.B."/>
            <person name="Thomas B.C."/>
            <person name="Banfield J.F."/>
        </authorList>
    </citation>
    <scope>NUCLEOTIDE SEQUENCE [LARGE SCALE GENOMIC DNA]</scope>
    <source>
        <strain evidence="7">CG1_02_38_46</strain>
    </source>
</reference>
<dbReference type="EMBL" id="MNUO01000130">
    <property type="protein sequence ID" value="OIN95722.1"/>
    <property type="molecule type" value="Genomic_DNA"/>
</dbReference>
<dbReference type="Gene3D" id="3.40.50.720">
    <property type="entry name" value="NAD(P)-binding Rossmann-like Domain"/>
    <property type="match status" value="2"/>
</dbReference>
<dbReference type="SUPFAM" id="SSF52283">
    <property type="entry name" value="Formate/glycerate dehydrogenase catalytic domain-like"/>
    <property type="match status" value="1"/>
</dbReference>
<dbReference type="AlphaFoldDB" id="A0A1J4SAF2"/>
<dbReference type="PANTHER" id="PTHR42789">
    <property type="entry name" value="D-ISOMER SPECIFIC 2-HYDROXYACID DEHYDROGENASE FAMILY PROTEIN (AFU_ORTHOLOGUE AFUA_6G10090)"/>
    <property type="match status" value="1"/>
</dbReference>
<sequence>MSQRPKIAVLVSSQMKKDCIADEDFQRLKNFSEVVFGESSSVTYELMLKLMKDADGCLTGWGTPQFDKQILGVAPQLKIIAHAAGTIKPMLEKVREEIKRRKIVVTNATTSLGIGVAEFTLGMMLMTMKRAWWFKELTKEGKWQEKEERKKSCDPYNATIGIIGASKVGRHLIKLLKQFDLKKILVFDPYLSKEDASKLGVEKTSLEELMSSSDVISLHAPSTQETKWMINKNNLKLMKDGAIFINTARGAIVNEKDLIEELKTGRITACIDVTDTEPPSLDNPLRTLPNVVLTPHIAGGIAQNRLRVGKHAIDEIERFFNKEKILYQVNLDIWDQLA</sequence>
<comment type="caution">
    <text evidence="7">The sequence shown here is derived from an EMBL/GenBank/DDBJ whole genome shotgun (WGS) entry which is preliminary data.</text>
</comment>
<name>A0A1J4SAF2_9BACT</name>
<dbReference type="PANTHER" id="PTHR42789:SF1">
    <property type="entry name" value="D-ISOMER SPECIFIC 2-HYDROXYACID DEHYDROGENASE FAMILY PROTEIN (AFU_ORTHOLOGUE AFUA_6G10090)"/>
    <property type="match status" value="1"/>
</dbReference>
<dbReference type="PROSITE" id="PS00671">
    <property type="entry name" value="D_2_HYDROXYACID_DH_3"/>
    <property type="match status" value="1"/>
</dbReference>
<dbReference type="GO" id="GO:0004617">
    <property type="term" value="F:phosphoglycerate dehydrogenase activity"/>
    <property type="evidence" value="ECO:0007669"/>
    <property type="project" value="UniProtKB-ARBA"/>
</dbReference>
<dbReference type="CDD" id="cd12167">
    <property type="entry name" value="2-Hacid_dh_8"/>
    <property type="match status" value="1"/>
</dbReference>
<dbReference type="InterPro" id="IPR006139">
    <property type="entry name" value="D-isomer_2_OHA_DH_cat_dom"/>
</dbReference>
<organism evidence="7 8">
    <name type="scientific">Candidatus Desantisbacteria bacterium CG1_02_38_46</name>
    <dbReference type="NCBI Taxonomy" id="1817893"/>
    <lineage>
        <taxon>Bacteria</taxon>
        <taxon>Candidatus Desantisiibacteriota</taxon>
    </lineage>
</organism>
<dbReference type="SUPFAM" id="SSF51735">
    <property type="entry name" value="NAD(P)-binding Rossmann-fold domains"/>
    <property type="match status" value="1"/>
</dbReference>
<evidence type="ECO:0000256" key="4">
    <source>
        <dbReference type="RuleBase" id="RU003719"/>
    </source>
</evidence>
<evidence type="ECO:0000256" key="1">
    <source>
        <dbReference type="ARBA" id="ARBA00005854"/>
    </source>
</evidence>
<evidence type="ECO:0000313" key="7">
    <source>
        <dbReference type="EMBL" id="OIN95722.1"/>
    </source>
</evidence>
<dbReference type="InterPro" id="IPR036291">
    <property type="entry name" value="NAD(P)-bd_dom_sf"/>
</dbReference>
<dbReference type="Proteomes" id="UP000182278">
    <property type="component" value="Unassembled WGS sequence"/>
</dbReference>
<evidence type="ECO:0000256" key="2">
    <source>
        <dbReference type="ARBA" id="ARBA00023002"/>
    </source>
</evidence>
<dbReference type="GO" id="GO:0051287">
    <property type="term" value="F:NAD binding"/>
    <property type="evidence" value="ECO:0007669"/>
    <property type="project" value="InterPro"/>
</dbReference>
<protein>
    <recommendedName>
        <fullName evidence="9">Hydroxyacid dehydrogenase</fullName>
    </recommendedName>
</protein>
<evidence type="ECO:0000259" key="5">
    <source>
        <dbReference type="Pfam" id="PF00389"/>
    </source>
</evidence>
<dbReference type="STRING" id="1817893.AUJ66_08490"/>